<organism evidence="2 3">
    <name type="scientific">Galactobacter caseinivorans</name>
    <dbReference type="NCBI Taxonomy" id="2676123"/>
    <lineage>
        <taxon>Bacteria</taxon>
        <taxon>Bacillati</taxon>
        <taxon>Actinomycetota</taxon>
        <taxon>Actinomycetes</taxon>
        <taxon>Micrococcales</taxon>
        <taxon>Micrococcaceae</taxon>
        <taxon>Galactobacter</taxon>
    </lineage>
</organism>
<dbReference type="EMBL" id="QQXL01000001">
    <property type="protein sequence ID" value="RKW71746.1"/>
    <property type="molecule type" value="Genomic_DNA"/>
</dbReference>
<evidence type="ECO:0000313" key="2">
    <source>
        <dbReference type="EMBL" id="RKW71746.1"/>
    </source>
</evidence>
<evidence type="ECO:0000313" key="3">
    <source>
        <dbReference type="Proteomes" id="UP000273119"/>
    </source>
</evidence>
<protein>
    <recommendedName>
        <fullName evidence="4">Tail assembly chaperone</fullName>
    </recommendedName>
</protein>
<dbReference type="RefSeq" id="WP_121484009.1">
    <property type="nucleotide sequence ID" value="NZ_QQXL01000001.1"/>
</dbReference>
<proteinExistence type="predicted"/>
<comment type="caution">
    <text evidence="2">The sequence shown here is derived from an EMBL/GenBank/DDBJ whole genome shotgun (WGS) entry which is preliminary data.</text>
</comment>
<sequence length="115" mass="12440">MAEITTETTAIPDDVKRPADRKVKSNKDGSRTVEVRGLSINVSGEVLDDFELLDDLDALDQGNGTRLPSVLRRLIGVENFKGAMEILRDPETGRVSVESGAEFVSEVLKAVAPNS</sequence>
<accession>A0A496PMR3</accession>
<name>A0A496PMR3_9MICC</name>
<reference evidence="2 3" key="1">
    <citation type="submission" date="2018-07" db="EMBL/GenBank/DDBJ databases">
        <title>Arthrobacter sp. nov., isolated from raw cow's milk with high bacterial count.</title>
        <authorList>
            <person name="Hahne J."/>
            <person name="Isele D."/>
            <person name="Lipski A."/>
        </authorList>
    </citation>
    <scope>NUCLEOTIDE SEQUENCE [LARGE SCALE GENOMIC DNA]</scope>
    <source>
        <strain evidence="2 3">JZ R-183</strain>
    </source>
</reference>
<evidence type="ECO:0000256" key="1">
    <source>
        <dbReference type="SAM" id="MobiDB-lite"/>
    </source>
</evidence>
<feature type="region of interest" description="Disordered" evidence="1">
    <location>
        <begin position="1"/>
        <end position="30"/>
    </location>
</feature>
<gene>
    <name evidence="2" type="ORF">DWQ67_02660</name>
</gene>
<evidence type="ECO:0008006" key="4">
    <source>
        <dbReference type="Google" id="ProtNLM"/>
    </source>
</evidence>
<feature type="compositionally biased region" description="Basic and acidic residues" evidence="1">
    <location>
        <begin position="13"/>
        <end position="30"/>
    </location>
</feature>
<dbReference type="Proteomes" id="UP000273119">
    <property type="component" value="Unassembled WGS sequence"/>
</dbReference>
<dbReference type="AlphaFoldDB" id="A0A496PMR3"/>
<keyword evidence="3" id="KW-1185">Reference proteome</keyword>